<dbReference type="eggNOG" id="COG1344">
    <property type="taxonomic scope" value="Bacteria"/>
</dbReference>
<reference evidence="7 8" key="1">
    <citation type="submission" date="2006-03" db="EMBL/GenBank/DDBJ databases">
        <title>Complete sequence of Shewanella denitrificans OS217.</title>
        <authorList>
            <consortium name="US DOE Joint Genome Institute"/>
            <person name="Copeland A."/>
            <person name="Lucas S."/>
            <person name="Lapidus A."/>
            <person name="Barry K."/>
            <person name="Detter J.C."/>
            <person name="Glavina del Rio T."/>
            <person name="Hammon N."/>
            <person name="Israni S."/>
            <person name="Dalin E."/>
            <person name="Tice H."/>
            <person name="Pitluck S."/>
            <person name="Brettin T."/>
            <person name="Bruce D."/>
            <person name="Han C."/>
            <person name="Tapia R."/>
            <person name="Gilna P."/>
            <person name="Kiss H."/>
            <person name="Schmutz J."/>
            <person name="Larimer F."/>
            <person name="Land M."/>
            <person name="Hauser L."/>
            <person name="Kyrpides N."/>
            <person name="Lykidis A."/>
            <person name="Richardson P."/>
        </authorList>
    </citation>
    <scope>NUCLEOTIDE SEQUENCE [LARGE SCALE GENOMIC DNA]</scope>
    <source>
        <strain evidence="8">OS217 / ATCC BAA-1090 / DSM 15013</strain>
    </source>
</reference>
<dbReference type="AlphaFoldDB" id="Q12PM7"/>
<sequence>MRISTGQMFQQNTKSILNNQSAANKTLQQLASGKRVNTAGDDPVASIAIDNLSQKNVQVSQYIKNIDYAKNHLSIAESKLGSADSLMTTMRGQFLQGINGSLTAADRQIIADEMKSNLKELLAIANSQDESGNYLFSGFKINSKPFAFDTSGAMVYSGDSGQRTSNVSTQVQIGINAPGDSAFMKAPNAMGDYGVNYLASQQGDFTVDSAKIVSAGSHVPDTYTFNFIPNAPGVDLQVLNSSAAIVATVVNFDANTPVNFNGIEVKLSGIPVSGDSFTMQPLNEVSIFDSLNQAITLLEDPSAANSPQGKSKLAQLLNDIDSGQNQVSIARSNTGTGLKSLESISASHDEEQIVNQSALSLLEDLDYSAAITEYEKQKLALNAVSSVFSKVGSTSLFDFI</sequence>
<dbReference type="GO" id="GO:0071973">
    <property type="term" value="P:bacterial-type flagellum-dependent cell motility"/>
    <property type="evidence" value="ECO:0007669"/>
    <property type="project" value="InterPro"/>
</dbReference>
<dbReference type="Pfam" id="PF00669">
    <property type="entry name" value="Flagellin_N"/>
    <property type="match status" value="1"/>
</dbReference>
<dbReference type="KEGG" id="sdn:Sden_1313"/>
<keyword evidence="7" id="KW-0282">Flagellum</keyword>
<evidence type="ECO:0000256" key="1">
    <source>
        <dbReference type="ARBA" id="ARBA00004365"/>
    </source>
</evidence>
<dbReference type="InterPro" id="IPR001029">
    <property type="entry name" value="Flagellin_N"/>
</dbReference>
<dbReference type="OrthoDB" id="9768249at2"/>
<dbReference type="GO" id="GO:0005576">
    <property type="term" value="C:extracellular region"/>
    <property type="evidence" value="ECO:0007669"/>
    <property type="project" value="UniProtKB-SubCell"/>
</dbReference>
<evidence type="ECO:0000259" key="6">
    <source>
        <dbReference type="Pfam" id="PF00669"/>
    </source>
</evidence>
<dbReference type="NCBIfam" id="TIGR02550">
    <property type="entry name" value="flagell_flgL"/>
    <property type="match status" value="1"/>
</dbReference>
<gene>
    <name evidence="7" type="ordered locus">Sden_1313</name>
</gene>
<dbReference type="EMBL" id="CP000302">
    <property type="protein sequence ID" value="ABE54599.1"/>
    <property type="molecule type" value="Genomic_DNA"/>
</dbReference>
<keyword evidence="5" id="KW-0975">Bacterial flagellum</keyword>
<accession>Q12PM7</accession>
<dbReference type="Gene3D" id="1.20.1330.10">
    <property type="entry name" value="f41 fragment of flagellin, N-terminal domain"/>
    <property type="match status" value="2"/>
</dbReference>
<keyword evidence="4" id="KW-0964">Secreted</keyword>
<dbReference type="GO" id="GO:0009424">
    <property type="term" value="C:bacterial-type flagellum hook"/>
    <property type="evidence" value="ECO:0007669"/>
    <property type="project" value="InterPro"/>
</dbReference>
<organism evidence="7 8">
    <name type="scientific">Shewanella denitrificans (strain OS217 / ATCC BAA-1090 / DSM 15013)</name>
    <dbReference type="NCBI Taxonomy" id="318161"/>
    <lineage>
        <taxon>Bacteria</taxon>
        <taxon>Pseudomonadati</taxon>
        <taxon>Pseudomonadota</taxon>
        <taxon>Gammaproteobacteria</taxon>
        <taxon>Alteromonadales</taxon>
        <taxon>Shewanellaceae</taxon>
        <taxon>Shewanella</taxon>
    </lineage>
</organism>
<name>Q12PM7_SHEDO</name>
<dbReference type="HOGENOM" id="CLU_024437_5_1_6"/>
<comment type="similarity">
    <text evidence="3">Belongs to the bacterial flagellin family.</text>
</comment>
<evidence type="ECO:0000313" key="8">
    <source>
        <dbReference type="Proteomes" id="UP000001982"/>
    </source>
</evidence>
<keyword evidence="7" id="KW-0966">Cell projection</keyword>
<dbReference type="RefSeq" id="WP_011495758.1">
    <property type="nucleotide sequence ID" value="NC_007954.1"/>
</dbReference>
<dbReference type="GO" id="GO:0005198">
    <property type="term" value="F:structural molecule activity"/>
    <property type="evidence" value="ECO:0007669"/>
    <property type="project" value="InterPro"/>
</dbReference>
<dbReference type="Proteomes" id="UP000001982">
    <property type="component" value="Chromosome"/>
</dbReference>
<evidence type="ECO:0000256" key="4">
    <source>
        <dbReference type="ARBA" id="ARBA00022525"/>
    </source>
</evidence>
<keyword evidence="7" id="KW-0969">Cilium</keyword>
<dbReference type="STRING" id="318161.Sden_1313"/>
<evidence type="ECO:0000313" key="7">
    <source>
        <dbReference type="EMBL" id="ABE54599.1"/>
    </source>
</evidence>
<dbReference type="PANTHER" id="PTHR42792:SF1">
    <property type="entry name" value="FLAGELLAR HOOK-ASSOCIATED PROTEIN 3"/>
    <property type="match status" value="1"/>
</dbReference>
<keyword evidence="8" id="KW-1185">Reference proteome</keyword>
<evidence type="ECO:0000256" key="2">
    <source>
        <dbReference type="ARBA" id="ARBA00004613"/>
    </source>
</evidence>
<dbReference type="SUPFAM" id="SSF64518">
    <property type="entry name" value="Phase 1 flagellin"/>
    <property type="match status" value="1"/>
</dbReference>
<evidence type="ECO:0000256" key="3">
    <source>
        <dbReference type="ARBA" id="ARBA00005709"/>
    </source>
</evidence>
<proteinExistence type="inferred from homology"/>
<dbReference type="InterPro" id="IPR013384">
    <property type="entry name" value="Flagell_FlgL"/>
</dbReference>
<comment type="subcellular location">
    <subcellularLocation>
        <location evidence="1">Bacterial flagellum</location>
    </subcellularLocation>
    <subcellularLocation>
        <location evidence="2">Secreted</location>
    </subcellularLocation>
</comment>
<protein>
    <submittedName>
        <fullName evidence="7">Flagellin-like protein</fullName>
    </submittedName>
</protein>
<feature type="domain" description="Flagellin N-terminal" evidence="6">
    <location>
        <begin position="3"/>
        <end position="138"/>
    </location>
</feature>
<evidence type="ECO:0000256" key="5">
    <source>
        <dbReference type="ARBA" id="ARBA00023143"/>
    </source>
</evidence>
<dbReference type="InterPro" id="IPR001492">
    <property type="entry name" value="Flagellin"/>
</dbReference>
<dbReference type="PANTHER" id="PTHR42792">
    <property type="entry name" value="FLAGELLIN"/>
    <property type="match status" value="1"/>
</dbReference>